<evidence type="ECO:0000313" key="2">
    <source>
        <dbReference type="Proteomes" id="UP000025227"/>
    </source>
</evidence>
<organism evidence="2 3">
    <name type="scientific">Haemonchus contortus</name>
    <name type="common">Barber pole worm</name>
    <dbReference type="NCBI Taxonomy" id="6289"/>
    <lineage>
        <taxon>Eukaryota</taxon>
        <taxon>Metazoa</taxon>
        <taxon>Ecdysozoa</taxon>
        <taxon>Nematoda</taxon>
        <taxon>Chromadorea</taxon>
        <taxon>Rhabditida</taxon>
        <taxon>Rhabditina</taxon>
        <taxon>Rhabditomorpha</taxon>
        <taxon>Strongyloidea</taxon>
        <taxon>Trichostrongylidae</taxon>
        <taxon>Haemonchus</taxon>
    </lineage>
</organism>
<dbReference type="WBParaSite" id="HCON_00100790-00001">
    <property type="protein sequence ID" value="HCON_00100790-00001"/>
    <property type="gene ID" value="HCON_00100790"/>
</dbReference>
<protein>
    <submittedName>
        <fullName evidence="3">ANIS5_cation-bd domain-containing protein</fullName>
    </submittedName>
</protein>
<dbReference type="InterPro" id="IPR003677">
    <property type="entry name" value="ANIS5_cation-bd"/>
</dbReference>
<accession>A0A7I4YID9</accession>
<dbReference type="Pfam" id="PF02520">
    <property type="entry name" value="ANIS5_cation-bd"/>
    <property type="match status" value="1"/>
</dbReference>
<dbReference type="PANTHER" id="PTHR21593">
    <property type="entry name" value="PRION-LIKE- Q/N-RICH -DOMAIN-BEARING PROTEIN PROTEIN"/>
    <property type="match status" value="1"/>
</dbReference>
<evidence type="ECO:0000259" key="1">
    <source>
        <dbReference type="Pfam" id="PF02520"/>
    </source>
</evidence>
<evidence type="ECO:0000313" key="3">
    <source>
        <dbReference type="WBParaSite" id="HCON_00100790-00001"/>
    </source>
</evidence>
<reference evidence="3" key="1">
    <citation type="submission" date="2020-12" db="UniProtKB">
        <authorList>
            <consortium name="WormBaseParasite"/>
        </authorList>
    </citation>
    <scope>IDENTIFICATION</scope>
    <source>
        <strain evidence="3">MHco3</strain>
    </source>
</reference>
<sequence>MKLLILLFITVTAAHPHFMWMELFHPPFLMEVSWKAQQEYGKILHNPKLTIAQQKEQIMVWAKKYEVMNEVKSFFTKFGKRMEKMDKNLAKLVEELPKAVHNLTEIMKNQNQTMLQMMDATEGLRREHHSVFHVLMFAMKQVMRKHGPHGPHPRPHEGPFPFGAPHPWNHPWGNPWSHPWGNPWSHQWENTWEPHWENPWEKPWQSGWNNGPFGGWPHFEPEGPWNRGGWQDRWE</sequence>
<keyword evidence="2" id="KW-1185">Reference proteome</keyword>
<name>A0A7I4YID9_HAECO</name>
<dbReference type="AlphaFoldDB" id="A0A7I4YID9"/>
<feature type="domain" description="SXP/RAL-2 family protein Ani s 5-like cation-binding" evidence="1">
    <location>
        <begin position="35"/>
        <end position="142"/>
    </location>
</feature>
<proteinExistence type="predicted"/>
<dbReference type="OrthoDB" id="5867022at2759"/>
<dbReference type="Proteomes" id="UP000025227">
    <property type="component" value="Unplaced"/>
</dbReference>
<dbReference type="PANTHER" id="PTHR21593:SF36">
    <property type="entry name" value="DUF148 DOMAIN-CONTAINING PROTEIN-RELATED"/>
    <property type="match status" value="1"/>
</dbReference>
<dbReference type="InterPro" id="IPR052823">
    <property type="entry name" value="SXP/RAL-2_related"/>
</dbReference>